<proteinExistence type="predicted"/>
<dbReference type="EMBL" id="JAFLQW010000067">
    <property type="protein sequence ID" value="MBO0348068.1"/>
    <property type="molecule type" value="Genomic_DNA"/>
</dbReference>
<protein>
    <submittedName>
        <fullName evidence="1">DUF1822 family protein</fullName>
    </submittedName>
</protein>
<organism evidence="1 2">
    <name type="scientific">Phormidium pseudopriestleyi FRX01</name>
    <dbReference type="NCBI Taxonomy" id="1759528"/>
    <lineage>
        <taxon>Bacteria</taxon>
        <taxon>Bacillati</taxon>
        <taxon>Cyanobacteriota</taxon>
        <taxon>Cyanophyceae</taxon>
        <taxon>Oscillatoriophycideae</taxon>
        <taxon>Oscillatoriales</taxon>
        <taxon>Oscillatoriaceae</taxon>
        <taxon>Phormidium</taxon>
    </lineage>
</organism>
<accession>A0ABS3FMJ7</accession>
<name>A0ABS3FMJ7_9CYAN</name>
<evidence type="ECO:0000313" key="1">
    <source>
        <dbReference type="EMBL" id="MBO0348068.1"/>
    </source>
</evidence>
<dbReference type="RefSeq" id="WP_207086636.1">
    <property type="nucleotide sequence ID" value="NZ_JAFLQW010000067.1"/>
</dbReference>
<comment type="caution">
    <text evidence="1">The sequence shown here is derived from an EMBL/GenBank/DDBJ whole genome shotgun (WGS) entry which is preliminary data.</text>
</comment>
<evidence type="ECO:0000313" key="2">
    <source>
        <dbReference type="Proteomes" id="UP000664844"/>
    </source>
</evidence>
<gene>
    <name evidence="1" type="ORF">J0895_02915</name>
</gene>
<dbReference type="Pfam" id="PF08852">
    <property type="entry name" value="DUF1822"/>
    <property type="match status" value="1"/>
</dbReference>
<dbReference type="Proteomes" id="UP000664844">
    <property type="component" value="Unassembled WGS sequence"/>
</dbReference>
<sequence>MEMNIEQLTFTTSLIQKYRQMAQQFSQQHLTEAKADQVYQNTLAVLAVDYYCQCLGIPTQLTASDSWNPLLQSLLDIADLQLANGGKIECLPVPVDAEFVEVPPEVMSERIGYIAVEINPSRTQGKLLGFAETISSNHFPLSQFQGLERFLDRLHAMPSTQRIHLSQWLHKSWDAGWQRVEELLEVPQLELALQFRTIQTGVKRGKLLDFNSTGDSVALLVGMRPTNPPEMDIWVEVYPIGEKTHLPQDLQVMVLDSSEVSVMQAQARSTKNIQLNFSGEPGDQFSIKLELGDVSVTEAFII</sequence>
<reference evidence="1 2" key="1">
    <citation type="submission" date="2021-03" db="EMBL/GenBank/DDBJ databases">
        <title>Metabolic Capacity of the Antarctic Cyanobacterium Phormidium pseudopriestleyi that Sustains Oxygenic Photosynthesis in the Presence of Hydrogen Sulfide.</title>
        <authorList>
            <person name="Lumian J.E."/>
            <person name="Jungblut A.D."/>
            <person name="Dillon M.L."/>
            <person name="Hawes I."/>
            <person name="Doran P.T."/>
            <person name="Mackey T.J."/>
            <person name="Dick G.J."/>
            <person name="Grettenberger C.L."/>
            <person name="Sumner D.Y."/>
        </authorList>
    </citation>
    <scope>NUCLEOTIDE SEQUENCE [LARGE SCALE GENOMIC DNA]</scope>
    <source>
        <strain evidence="1 2">FRX01</strain>
    </source>
</reference>
<dbReference type="InterPro" id="IPR014951">
    <property type="entry name" value="DUF1822"/>
</dbReference>
<keyword evidence="2" id="KW-1185">Reference proteome</keyword>